<dbReference type="Gene3D" id="2.30.40.10">
    <property type="entry name" value="Urease, subunit C, domain 1"/>
    <property type="match status" value="1"/>
</dbReference>
<name>A0ABW2W1I1_9ACTN</name>
<accession>A0ABW2W1I1</accession>
<dbReference type="Proteomes" id="UP001596957">
    <property type="component" value="Unassembled WGS sequence"/>
</dbReference>
<evidence type="ECO:0000313" key="1">
    <source>
        <dbReference type="EMBL" id="MFD0288779.1"/>
    </source>
</evidence>
<gene>
    <name evidence="1" type="ORF">ACFQZP_45735</name>
</gene>
<dbReference type="RefSeq" id="WP_381301979.1">
    <property type="nucleotide sequence ID" value="NZ_JBHTEC010000008.1"/>
</dbReference>
<evidence type="ECO:0008006" key="3">
    <source>
        <dbReference type="Google" id="ProtNLM"/>
    </source>
</evidence>
<comment type="caution">
    <text evidence="1">The sequence shown here is derived from an EMBL/GenBank/DDBJ whole genome shotgun (WGS) entry which is preliminary data.</text>
</comment>
<dbReference type="EMBL" id="JBHTEC010000008">
    <property type="protein sequence ID" value="MFD0288779.1"/>
    <property type="molecule type" value="Genomic_DNA"/>
</dbReference>
<keyword evidence="2" id="KW-1185">Reference proteome</keyword>
<sequence>MSRSGAARGSVVRQLIGVLQEIGGCRRPCGTGSLDPDIGDLPQGNVLIEDGRIAAMEREITADAEVIDMTGRIVVPGCAPVPPWGRGPC</sequence>
<dbReference type="SUPFAM" id="SSF51338">
    <property type="entry name" value="Composite domain of metallo-dependent hydrolases"/>
    <property type="match status" value="1"/>
</dbReference>
<reference evidence="2" key="1">
    <citation type="journal article" date="2019" name="Int. J. Syst. Evol. Microbiol.">
        <title>The Global Catalogue of Microorganisms (GCM) 10K type strain sequencing project: providing services to taxonomists for standard genome sequencing and annotation.</title>
        <authorList>
            <consortium name="The Broad Institute Genomics Platform"/>
            <consortium name="The Broad Institute Genome Sequencing Center for Infectious Disease"/>
            <person name="Wu L."/>
            <person name="Ma J."/>
        </authorList>
    </citation>
    <scope>NUCLEOTIDE SEQUENCE [LARGE SCALE GENOMIC DNA]</scope>
    <source>
        <strain evidence="2">CGMCC 4.7198</strain>
    </source>
</reference>
<dbReference type="InterPro" id="IPR011059">
    <property type="entry name" value="Metal-dep_hydrolase_composite"/>
</dbReference>
<proteinExistence type="predicted"/>
<organism evidence="1 2">
    <name type="scientific">Streptomyces lutosisoli</name>
    <dbReference type="NCBI Taxonomy" id="2665721"/>
    <lineage>
        <taxon>Bacteria</taxon>
        <taxon>Bacillati</taxon>
        <taxon>Actinomycetota</taxon>
        <taxon>Actinomycetes</taxon>
        <taxon>Kitasatosporales</taxon>
        <taxon>Streptomycetaceae</taxon>
        <taxon>Streptomyces</taxon>
    </lineage>
</organism>
<evidence type="ECO:0000313" key="2">
    <source>
        <dbReference type="Proteomes" id="UP001596957"/>
    </source>
</evidence>
<protein>
    <recommendedName>
        <fullName evidence="3">Amidohydrolase 3 domain-containing protein</fullName>
    </recommendedName>
</protein>